<reference evidence="1 2" key="1">
    <citation type="submission" date="2018-06" db="EMBL/GenBank/DDBJ databases">
        <title>Genomic Encyclopedia of Type Strains, Phase IV (KMG-IV): sequencing the most valuable type-strain genomes for metagenomic binning, comparative biology and taxonomic classification.</title>
        <authorList>
            <person name="Goeker M."/>
        </authorList>
    </citation>
    <scope>NUCLEOTIDE SEQUENCE [LARGE SCALE GENOMIC DNA]</scope>
    <source>
        <strain evidence="1 2">DSM 45479</strain>
    </source>
</reference>
<dbReference type="Proteomes" id="UP000248714">
    <property type="component" value="Unassembled WGS sequence"/>
</dbReference>
<organism evidence="1 2">
    <name type="scientific">Lentzea atacamensis</name>
    <dbReference type="NCBI Taxonomy" id="531938"/>
    <lineage>
        <taxon>Bacteria</taxon>
        <taxon>Bacillati</taxon>
        <taxon>Actinomycetota</taxon>
        <taxon>Actinomycetes</taxon>
        <taxon>Pseudonocardiales</taxon>
        <taxon>Pseudonocardiaceae</taxon>
        <taxon>Lentzea</taxon>
    </lineage>
</organism>
<dbReference type="EMBL" id="QLTT01000012">
    <property type="protein sequence ID" value="RAS60294.1"/>
    <property type="molecule type" value="Genomic_DNA"/>
</dbReference>
<proteinExistence type="predicted"/>
<accession>A0ABX9DXL0</accession>
<name>A0ABX9DXL0_9PSEU</name>
<comment type="caution">
    <text evidence="1">The sequence shown here is derived from an EMBL/GenBank/DDBJ whole genome shotgun (WGS) entry which is preliminary data.</text>
</comment>
<protein>
    <submittedName>
        <fullName evidence="1">Uncharacterized protein</fullName>
    </submittedName>
</protein>
<gene>
    <name evidence="1" type="ORF">C8D87_112191</name>
</gene>
<evidence type="ECO:0000313" key="1">
    <source>
        <dbReference type="EMBL" id="RAS60294.1"/>
    </source>
</evidence>
<sequence length="85" mass="9374">MVRLSCDGAPGEFVVVFQSGDGVYAHAGAVRHPDGRILNLNLPRVIRAMLDEAAARGWQPAARTKFDGWQLFDAVHRRSDPAECR</sequence>
<evidence type="ECO:0000313" key="2">
    <source>
        <dbReference type="Proteomes" id="UP000248714"/>
    </source>
</evidence>
<keyword evidence="2" id="KW-1185">Reference proteome</keyword>